<gene>
    <name evidence="1" type="ORF">GWI33_014439</name>
</gene>
<evidence type="ECO:0000313" key="2">
    <source>
        <dbReference type="Proteomes" id="UP000625711"/>
    </source>
</evidence>
<comment type="caution">
    <text evidence="1">The sequence shown here is derived from an EMBL/GenBank/DDBJ whole genome shotgun (WGS) entry which is preliminary data.</text>
</comment>
<keyword evidence="2" id="KW-1185">Reference proteome</keyword>
<organism evidence="1 2">
    <name type="scientific">Rhynchophorus ferrugineus</name>
    <name type="common">Red palm weevil</name>
    <name type="synonym">Curculio ferrugineus</name>
    <dbReference type="NCBI Taxonomy" id="354439"/>
    <lineage>
        <taxon>Eukaryota</taxon>
        <taxon>Metazoa</taxon>
        <taxon>Ecdysozoa</taxon>
        <taxon>Arthropoda</taxon>
        <taxon>Hexapoda</taxon>
        <taxon>Insecta</taxon>
        <taxon>Pterygota</taxon>
        <taxon>Neoptera</taxon>
        <taxon>Endopterygota</taxon>
        <taxon>Coleoptera</taxon>
        <taxon>Polyphaga</taxon>
        <taxon>Cucujiformia</taxon>
        <taxon>Curculionidae</taxon>
        <taxon>Dryophthorinae</taxon>
        <taxon>Rhynchophorus</taxon>
    </lineage>
</organism>
<dbReference type="Proteomes" id="UP000625711">
    <property type="component" value="Unassembled WGS sequence"/>
</dbReference>
<protein>
    <submittedName>
        <fullName evidence="1">Uncharacterized protein</fullName>
    </submittedName>
</protein>
<reference evidence="1" key="1">
    <citation type="submission" date="2020-08" db="EMBL/GenBank/DDBJ databases">
        <title>Genome sequencing and assembly of the red palm weevil Rhynchophorus ferrugineus.</title>
        <authorList>
            <person name="Dias G.B."/>
            <person name="Bergman C.M."/>
            <person name="Manee M."/>
        </authorList>
    </citation>
    <scope>NUCLEOTIDE SEQUENCE</scope>
    <source>
        <strain evidence="1">AA-2017</strain>
        <tissue evidence="1">Whole larva</tissue>
    </source>
</reference>
<evidence type="ECO:0000313" key="1">
    <source>
        <dbReference type="EMBL" id="KAF7272807.1"/>
    </source>
</evidence>
<dbReference type="AlphaFoldDB" id="A0A834I1E9"/>
<proteinExistence type="predicted"/>
<dbReference type="OrthoDB" id="6760456at2759"/>
<name>A0A834I1E9_RHYFE</name>
<accession>A0A834I1E9</accession>
<dbReference type="EMBL" id="JAACXV010013688">
    <property type="protein sequence ID" value="KAF7272807.1"/>
    <property type="molecule type" value="Genomic_DNA"/>
</dbReference>
<sequence>MDKKEFRVLIKYCFLKGKNTVETKAWQENQLSRIGMLTFDQKQRRVDDSEQCLRMIKRNKPEFLHRYVTMVIGSFEGRNRRKTAVFEEKESAASQSAKRWQKSMNWASNCFLIHRILQIWLPAMTISCSQISKECSLGRDFRRMKR</sequence>